<dbReference type="Pfam" id="PF00196">
    <property type="entry name" value="GerE"/>
    <property type="match status" value="1"/>
</dbReference>
<sequence length="208" mass="20280">MEPLRVLVVSADPLARAGLAALLGLSPELRLAGEAEPARAPAAAREVDAALWDLGAPAAARGAADAGGAEALAALAAGLPAVALVAGEAQAGEALRAGARGVLQRGAGAEAIAAALRAAVSGLTALDPELAATLLRAPAAEAGGPLTPREREVLALVAEGLGNKAIAGRLGISEHTAKFHVNAILGKLGAGSRAEAIVRAARLGLVVL</sequence>
<organism evidence="7 8">
    <name type="scientific">Anaeromyxobacter dehalogenans (strain ATCC BAA-258 / DSM 21875 / 2CP-1)</name>
    <dbReference type="NCBI Taxonomy" id="455488"/>
    <lineage>
        <taxon>Bacteria</taxon>
        <taxon>Pseudomonadati</taxon>
        <taxon>Myxococcota</taxon>
        <taxon>Myxococcia</taxon>
        <taxon>Myxococcales</taxon>
        <taxon>Cystobacterineae</taxon>
        <taxon>Anaeromyxobacteraceae</taxon>
        <taxon>Anaeromyxobacter</taxon>
    </lineage>
</organism>
<dbReference type="GO" id="GO:0000160">
    <property type="term" value="P:phosphorelay signal transduction system"/>
    <property type="evidence" value="ECO:0007669"/>
    <property type="project" value="InterPro"/>
</dbReference>
<dbReference type="AlphaFoldDB" id="B8JED2"/>
<evidence type="ECO:0000313" key="7">
    <source>
        <dbReference type="EMBL" id="ACL64258.1"/>
    </source>
</evidence>
<reference evidence="7" key="1">
    <citation type="submission" date="2009-01" db="EMBL/GenBank/DDBJ databases">
        <title>Complete sequence of Anaeromyxobacter dehalogenans 2CP-1.</title>
        <authorList>
            <consortium name="US DOE Joint Genome Institute"/>
            <person name="Lucas S."/>
            <person name="Copeland A."/>
            <person name="Lapidus A."/>
            <person name="Glavina del Rio T."/>
            <person name="Dalin E."/>
            <person name="Tice H."/>
            <person name="Bruce D."/>
            <person name="Goodwin L."/>
            <person name="Pitluck S."/>
            <person name="Saunders E."/>
            <person name="Brettin T."/>
            <person name="Detter J.C."/>
            <person name="Han C."/>
            <person name="Larimer F."/>
            <person name="Land M."/>
            <person name="Hauser L."/>
            <person name="Kyrpides N."/>
            <person name="Ovchinnikova G."/>
            <person name="Beliaev A.S."/>
            <person name="Richardson P."/>
        </authorList>
    </citation>
    <scope>NUCLEOTIDE SEQUENCE</scope>
    <source>
        <strain evidence="7">2CP-1</strain>
    </source>
</reference>
<dbReference type="HOGENOM" id="CLU_000445_90_10_7"/>
<dbReference type="PRINTS" id="PR00038">
    <property type="entry name" value="HTHLUXR"/>
</dbReference>
<feature type="domain" description="Response regulatory" evidence="6">
    <location>
        <begin position="5"/>
        <end position="120"/>
    </location>
</feature>
<keyword evidence="1" id="KW-0805">Transcription regulation</keyword>
<dbReference type="EMBL" id="CP001359">
    <property type="protein sequence ID" value="ACL64258.1"/>
    <property type="molecule type" value="Genomic_DNA"/>
</dbReference>
<dbReference type="GO" id="GO:0003677">
    <property type="term" value="F:DNA binding"/>
    <property type="evidence" value="ECO:0007669"/>
    <property type="project" value="UniProtKB-KW"/>
</dbReference>
<evidence type="ECO:0000256" key="2">
    <source>
        <dbReference type="ARBA" id="ARBA00023125"/>
    </source>
</evidence>
<dbReference type="InterPro" id="IPR036388">
    <property type="entry name" value="WH-like_DNA-bd_sf"/>
</dbReference>
<dbReference type="PANTHER" id="PTHR44688">
    <property type="entry name" value="DNA-BINDING TRANSCRIPTIONAL ACTIVATOR DEVR_DOSR"/>
    <property type="match status" value="1"/>
</dbReference>
<proteinExistence type="predicted"/>
<name>B8JED2_ANAD2</name>
<dbReference type="SMART" id="SM00421">
    <property type="entry name" value="HTH_LUXR"/>
    <property type="match status" value="1"/>
</dbReference>
<keyword evidence="4" id="KW-0597">Phosphoprotein</keyword>
<dbReference type="Proteomes" id="UP000007089">
    <property type="component" value="Chromosome"/>
</dbReference>
<dbReference type="SUPFAM" id="SSF52172">
    <property type="entry name" value="CheY-like"/>
    <property type="match status" value="1"/>
</dbReference>
<dbReference type="InterPro" id="IPR001789">
    <property type="entry name" value="Sig_transdc_resp-reg_receiver"/>
</dbReference>
<dbReference type="RefSeq" id="WP_012632264.1">
    <property type="nucleotide sequence ID" value="NC_011891.1"/>
</dbReference>
<dbReference type="KEGG" id="acp:A2cp1_0906"/>
<accession>B8JED2</accession>
<dbReference type="GO" id="GO:0006355">
    <property type="term" value="P:regulation of DNA-templated transcription"/>
    <property type="evidence" value="ECO:0007669"/>
    <property type="project" value="InterPro"/>
</dbReference>
<evidence type="ECO:0000259" key="5">
    <source>
        <dbReference type="PROSITE" id="PS50043"/>
    </source>
</evidence>
<dbReference type="InterPro" id="IPR016032">
    <property type="entry name" value="Sig_transdc_resp-reg_C-effctor"/>
</dbReference>
<evidence type="ECO:0000259" key="6">
    <source>
        <dbReference type="PROSITE" id="PS50110"/>
    </source>
</evidence>
<keyword evidence="3" id="KW-0804">Transcription</keyword>
<evidence type="ECO:0000256" key="3">
    <source>
        <dbReference type="ARBA" id="ARBA00023163"/>
    </source>
</evidence>
<dbReference type="PROSITE" id="PS50110">
    <property type="entry name" value="RESPONSE_REGULATORY"/>
    <property type="match status" value="1"/>
</dbReference>
<evidence type="ECO:0000256" key="1">
    <source>
        <dbReference type="ARBA" id="ARBA00023015"/>
    </source>
</evidence>
<feature type="domain" description="HTH luxR-type" evidence="5">
    <location>
        <begin position="139"/>
        <end position="204"/>
    </location>
</feature>
<dbReference type="SUPFAM" id="SSF46894">
    <property type="entry name" value="C-terminal effector domain of the bipartite response regulators"/>
    <property type="match status" value="1"/>
</dbReference>
<dbReference type="PANTHER" id="PTHR44688:SF25">
    <property type="entry name" value="HTH LUXR-TYPE DOMAIN-CONTAINING PROTEIN"/>
    <property type="match status" value="1"/>
</dbReference>
<evidence type="ECO:0000313" key="8">
    <source>
        <dbReference type="Proteomes" id="UP000007089"/>
    </source>
</evidence>
<keyword evidence="8" id="KW-1185">Reference proteome</keyword>
<dbReference type="CDD" id="cd06170">
    <property type="entry name" value="LuxR_C_like"/>
    <property type="match status" value="1"/>
</dbReference>
<evidence type="ECO:0000256" key="4">
    <source>
        <dbReference type="PROSITE-ProRule" id="PRU00169"/>
    </source>
</evidence>
<dbReference type="InterPro" id="IPR000792">
    <property type="entry name" value="Tscrpt_reg_LuxR_C"/>
</dbReference>
<dbReference type="Gene3D" id="3.40.50.2300">
    <property type="match status" value="1"/>
</dbReference>
<dbReference type="Gene3D" id="1.10.10.10">
    <property type="entry name" value="Winged helix-like DNA-binding domain superfamily/Winged helix DNA-binding domain"/>
    <property type="match status" value="1"/>
</dbReference>
<keyword evidence="2" id="KW-0238">DNA-binding</keyword>
<protein>
    <submittedName>
        <fullName evidence="7">Transcriptional regulator, LuxR family</fullName>
    </submittedName>
</protein>
<gene>
    <name evidence="7" type="ordered locus">A2cp1_0906</name>
</gene>
<feature type="modified residue" description="4-aspartylphosphate" evidence="4">
    <location>
        <position position="53"/>
    </location>
</feature>
<dbReference type="PROSITE" id="PS50043">
    <property type="entry name" value="HTH_LUXR_2"/>
    <property type="match status" value="1"/>
</dbReference>
<dbReference type="InterPro" id="IPR011006">
    <property type="entry name" value="CheY-like_superfamily"/>
</dbReference>